<dbReference type="Pfam" id="PF00078">
    <property type="entry name" value="RVT_1"/>
    <property type="match status" value="2"/>
</dbReference>
<dbReference type="GO" id="GO:0003964">
    <property type="term" value="F:RNA-directed DNA polymerase activity"/>
    <property type="evidence" value="ECO:0007669"/>
    <property type="project" value="UniProtKB-KW"/>
</dbReference>
<protein>
    <submittedName>
        <fullName evidence="2">Group II intron reverse transcriptase/maturase</fullName>
    </submittedName>
</protein>
<dbReference type="EMBL" id="FRAH01000057">
    <property type="protein sequence ID" value="SHK97453.1"/>
    <property type="molecule type" value="Genomic_DNA"/>
</dbReference>
<dbReference type="CDD" id="cd01651">
    <property type="entry name" value="RT_G2_intron"/>
    <property type="match status" value="1"/>
</dbReference>
<keyword evidence="3" id="KW-1185">Reference proteome</keyword>
<dbReference type="InterPro" id="IPR043502">
    <property type="entry name" value="DNA/RNA_pol_sf"/>
</dbReference>
<dbReference type="SMART" id="SM00507">
    <property type="entry name" value="HNHc"/>
    <property type="match status" value="1"/>
</dbReference>
<evidence type="ECO:0000313" key="2">
    <source>
        <dbReference type="EMBL" id="SHK97453.1"/>
    </source>
</evidence>
<dbReference type="CDD" id="cd00085">
    <property type="entry name" value="HNHc"/>
    <property type="match status" value="1"/>
</dbReference>
<reference evidence="2 3" key="1">
    <citation type="submission" date="2016-11" db="EMBL/GenBank/DDBJ databases">
        <authorList>
            <person name="Jaros S."/>
            <person name="Januszkiewicz K."/>
            <person name="Wedrychowicz H."/>
        </authorList>
    </citation>
    <scope>NUCLEOTIDE SEQUENCE [LARGE SCALE GENOMIC DNA]</scope>
    <source>
        <strain evidence="2 3">DSM 14214</strain>
    </source>
</reference>
<sequence length="605" mass="70862">MRNPINVLNSLQQHSSEKSYTYERLYRNLYNRDFYLLAYQNIYASEGNMTKGTDGKTIDAMSLERIDKLIESLKSEKYQPNPSRRTYIPKKNGKMRPLGIPSFDDKLIQEMIRMILQTIYEGYFEKSSHGFRPNKSCHTALNAIQKSFTGAKWFIEGDIKGFFDNIDHKIMIGILSKRIKDEKFLRLINKFFRAGYLEEWQYHNSYSGTPQGGIISPILANIYLDEFDKYMQELKSEFDKGEGRKKLPQAIIFQSHLQRLRRKLHVTTDESERQEILQKIAEIQKQKYQTPYSDPMDNDFKRLQYIRYADDFIVGVIGSKEDAKSLKSKIAEYLKNSLKLELSEEKTLITNSSDKAKFLGYEIYVRKTNAVTTNKNGTKSRNLSGSVCLSVSMQTIRDKLLEYKAMSIETTVYGKENFKPKARYYLKNNDDLEILEQYNSEIRGFRNYYSLANNSSIVSSFGYIMQYSMFKTYATKYRTSVRKITQKMRIGKGFGVRYKDKKGNIKTRLFYNGGYARKKLKYSEKVDIIPKTIMYTAKTSLKQRLEAGKCEYCGREDGMIEIHHIRKLKDLKGKSRWEAFMIARNRKTMALCRQCHTDLHLGRLK</sequence>
<evidence type="ECO:0000259" key="1">
    <source>
        <dbReference type="PROSITE" id="PS50878"/>
    </source>
</evidence>
<keyword evidence="2" id="KW-0808">Transferase</keyword>
<proteinExistence type="predicted"/>
<dbReference type="SUPFAM" id="SSF56672">
    <property type="entry name" value="DNA/RNA polymerases"/>
    <property type="match status" value="1"/>
</dbReference>
<dbReference type="PANTHER" id="PTHR34047:SF8">
    <property type="entry name" value="PROTEIN YKFC"/>
    <property type="match status" value="1"/>
</dbReference>
<keyword evidence="2" id="KW-0695">RNA-directed DNA polymerase</keyword>
<organism evidence="2 3">
    <name type="scientific">Anaerotignum lactatifermentans DSM 14214</name>
    <dbReference type="NCBI Taxonomy" id="1121323"/>
    <lineage>
        <taxon>Bacteria</taxon>
        <taxon>Bacillati</taxon>
        <taxon>Bacillota</taxon>
        <taxon>Clostridia</taxon>
        <taxon>Lachnospirales</taxon>
        <taxon>Anaerotignaceae</taxon>
        <taxon>Anaerotignum</taxon>
    </lineage>
</organism>
<dbReference type="GO" id="GO:0006397">
    <property type="term" value="P:mRNA processing"/>
    <property type="evidence" value="ECO:0007669"/>
    <property type="project" value="InterPro"/>
</dbReference>
<dbReference type="PANTHER" id="PTHR34047">
    <property type="entry name" value="NUCLEAR INTRON MATURASE 1, MITOCHONDRIAL-RELATED"/>
    <property type="match status" value="1"/>
</dbReference>
<dbReference type="RefSeq" id="WP_072852555.1">
    <property type="nucleotide sequence ID" value="NZ_FRAH01000057.1"/>
</dbReference>
<dbReference type="OrthoDB" id="9788687at2"/>
<name>A0A1M6WUP7_9FIRM</name>
<dbReference type="AlphaFoldDB" id="A0A1M6WUP7"/>
<dbReference type="PROSITE" id="PS50878">
    <property type="entry name" value="RT_POL"/>
    <property type="match status" value="1"/>
</dbReference>
<dbReference type="Pfam" id="PF21368">
    <property type="entry name" value="AI2M-like_HNH"/>
    <property type="match status" value="1"/>
</dbReference>
<dbReference type="InterPro" id="IPR051083">
    <property type="entry name" value="GrpII_Intron_Splice-Mob/Def"/>
</dbReference>
<dbReference type="InterPro" id="IPR049030">
    <property type="entry name" value="AI2M-like_HNH"/>
</dbReference>
<dbReference type="Pfam" id="PF01348">
    <property type="entry name" value="Intron_maturas2"/>
    <property type="match status" value="1"/>
</dbReference>
<accession>A0A1M6WUP7</accession>
<dbReference type="InterPro" id="IPR003615">
    <property type="entry name" value="HNH_nuc"/>
</dbReference>
<evidence type="ECO:0000313" key="3">
    <source>
        <dbReference type="Proteomes" id="UP000183975"/>
    </source>
</evidence>
<dbReference type="Proteomes" id="UP000183975">
    <property type="component" value="Unassembled WGS sequence"/>
</dbReference>
<gene>
    <name evidence="2" type="ORF">SAMN02745138_02662</name>
</gene>
<dbReference type="InterPro" id="IPR024937">
    <property type="entry name" value="Domain_X"/>
</dbReference>
<feature type="domain" description="Reverse transcriptase" evidence="1">
    <location>
        <begin position="69"/>
        <end position="363"/>
    </location>
</feature>
<dbReference type="InterPro" id="IPR000477">
    <property type="entry name" value="RT_dom"/>
</dbReference>
<keyword evidence="2" id="KW-0548">Nucleotidyltransferase</keyword>